<dbReference type="Proteomes" id="UP000299102">
    <property type="component" value="Unassembled WGS sequence"/>
</dbReference>
<sequence>MLRNLKVFLKVLSKYVPHVDVWSAPLEIFISNYQIRDSVYAGSLLTKVRNKERNKRNGRALRHFACLRPPCPARSGICLLVHRFCRSPRPRLPALVRGLQQVVGRLAAVTNFVCGLRFIFTTRFPSIFVPDFVRMPAIS</sequence>
<comment type="caution">
    <text evidence="1">The sequence shown here is derived from an EMBL/GenBank/DDBJ whole genome shotgun (WGS) entry which is preliminary data.</text>
</comment>
<protein>
    <submittedName>
        <fullName evidence="1">Uncharacterized protein</fullName>
    </submittedName>
</protein>
<keyword evidence="2" id="KW-1185">Reference proteome</keyword>
<evidence type="ECO:0000313" key="1">
    <source>
        <dbReference type="EMBL" id="GBP08751.1"/>
    </source>
</evidence>
<gene>
    <name evidence="1" type="ORF">EVAR_7332_1</name>
</gene>
<proteinExistence type="predicted"/>
<dbReference type="AlphaFoldDB" id="A0A4C1T664"/>
<organism evidence="1 2">
    <name type="scientific">Eumeta variegata</name>
    <name type="common">Bagworm moth</name>
    <name type="synonym">Eumeta japonica</name>
    <dbReference type="NCBI Taxonomy" id="151549"/>
    <lineage>
        <taxon>Eukaryota</taxon>
        <taxon>Metazoa</taxon>
        <taxon>Ecdysozoa</taxon>
        <taxon>Arthropoda</taxon>
        <taxon>Hexapoda</taxon>
        <taxon>Insecta</taxon>
        <taxon>Pterygota</taxon>
        <taxon>Neoptera</taxon>
        <taxon>Endopterygota</taxon>
        <taxon>Lepidoptera</taxon>
        <taxon>Glossata</taxon>
        <taxon>Ditrysia</taxon>
        <taxon>Tineoidea</taxon>
        <taxon>Psychidae</taxon>
        <taxon>Oiketicinae</taxon>
        <taxon>Eumeta</taxon>
    </lineage>
</organism>
<name>A0A4C1T664_EUMVA</name>
<reference evidence="1 2" key="1">
    <citation type="journal article" date="2019" name="Commun. Biol.">
        <title>The bagworm genome reveals a unique fibroin gene that provides high tensile strength.</title>
        <authorList>
            <person name="Kono N."/>
            <person name="Nakamura H."/>
            <person name="Ohtoshi R."/>
            <person name="Tomita M."/>
            <person name="Numata K."/>
            <person name="Arakawa K."/>
        </authorList>
    </citation>
    <scope>NUCLEOTIDE SEQUENCE [LARGE SCALE GENOMIC DNA]</scope>
</reference>
<evidence type="ECO:0000313" key="2">
    <source>
        <dbReference type="Proteomes" id="UP000299102"/>
    </source>
</evidence>
<accession>A0A4C1T664</accession>
<dbReference type="EMBL" id="BGZK01000032">
    <property type="protein sequence ID" value="GBP08751.1"/>
    <property type="molecule type" value="Genomic_DNA"/>
</dbReference>